<evidence type="ECO:0000313" key="3">
    <source>
        <dbReference type="Proteomes" id="UP000254927"/>
    </source>
</evidence>
<proteinExistence type="predicted"/>
<dbReference type="Proteomes" id="UP000254927">
    <property type="component" value="Unassembled WGS sequence"/>
</dbReference>
<evidence type="ECO:0000313" key="2">
    <source>
        <dbReference type="EMBL" id="STZ67055.1"/>
    </source>
</evidence>
<dbReference type="GeneID" id="93351533"/>
<feature type="signal peptide" evidence="1">
    <location>
        <begin position="1"/>
        <end position="20"/>
    </location>
</feature>
<dbReference type="AlphaFoldDB" id="A0A378TVL9"/>
<keyword evidence="1" id="KW-0732">Signal</keyword>
<accession>A0A378TVL9</accession>
<dbReference type="PROSITE" id="PS51257">
    <property type="entry name" value="PROKAR_LIPOPROTEIN"/>
    <property type="match status" value="1"/>
</dbReference>
<organism evidence="2 3">
    <name type="scientific">Neisseria elongata</name>
    <dbReference type="NCBI Taxonomy" id="495"/>
    <lineage>
        <taxon>Bacteria</taxon>
        <taxon>Pseudomonadati</taxon>
        <taxon>Pseudomonadota</taxon>
        <taxon>Betaproteobacteria</taxon>
        <taxon>Neisseriales</taxon>
        <taxon>Neisseriaceae</taxon>
        <taxon>Neisseria</taxon>
    </lineage>
</organism>
<reference evidence="2 3" key="1">
    <citation type="submission" date="2018-06" db="EMBL/GenBank/DDBJ databases">
        <authorList>
            <consortium name="Pathogen Informatics"/>
            <person name="Doyle S."/>
        </authorList>
    </citation>
    <scope>NUCLEOTIDE SEQUENCE [LARGE SCALE GENOMIC DNA]</scope>
    <source>
        <strain evidence="2 3">NCTC10660</strain>
    </source>
</reference>
<sequence>MKPLFIGCFTVLLAACSSNAPLVRQEVAYDSSSQARVRLYGQNQKPAYLISGIDCENQKHGIKVGTGGSLGDAFGSLVGTAKSQSLGIPETEHSRNVVKMNGVLSRAFFREYIVPADKAANVQAAYIGLTTVSKTPTTVSILTEGSCNKKMASFVPKAGHDYEVIGLPGKGCTVAVYEIGKQGELSPVSLQGAVMCSKR</sequence>
<dbReference type="EMBL" id="UGQW01000002">
    <property type="protein sequence ID" value="STZ67055.1"/>
    <property type="molecule type" value="Genomic_DNA"/>
</dbReference>
<name>A0A378TVL9_NEIEL</name>
<protein>
    <recommendedName>
        <fullName evidence="4">Lipoprotein</fullName>
    </recommendedName>
</protein>
<gene>
    <name evidence="2" type="ORF">NCTC10660_00524</name>
</gene>
<evidence type="ECO:0008006" key="4">
    <source>
        <dbReference type="Google" id="ProtNLM"/>
    </source>
</evidence>
<dbReference type="RefSeq" id="WP_074894229.1">
    <property type="nucleotide sequence ID" value="NZ_CP031252.1"/>
</dbReference>
<evidence type="ECO:0000256" key="1">
    <source>
        <dbReference type="SAM" id="SignalP"/>
    </source>
</evidence>
<feature type="chain" id="PRO_5016589951" description="Lipoprotein" evidence="1">
    <location>
        <begin position="21"/>
        <end position="199"/>
    </location>
</feature>